<keyword evidence="5" id="KW-1185">Reference proteome</keyword>
<dbReference type="InterPro" id="IPR041173">
    <property type="entry name" value="LodA_C"/>
</dbReference>
<name>A0A495QTC3_9ACTN</name>
<evidence type="ECO:0000256" key="1">
    <source>
        <dbReference type="SAM" id="MobiDB-lite"/>
    </source>
</evidence>
<comment type="caution">
    <text evidence="4">The sequence shown here is derived from an EMBL/GenBank/DDBJ whole genome shotgun (WGS) entry which is preliminary data.</text>
</comment>
<accession>A0A495QTC3</accession>
<dbReference type="Proteomes" id="UP000274601">
    <property type="component" value="Unassembled WGS sequence"/>
</dbReference>
<dbReference type="EMBL" id="RBWU01000002">
    <property type="protein sequence ID" value="RKS76661.1"/>
    <property type="molecule type" value="Genomic_DNA"/>
</dbReference>
<gene>
    <name evidence="4" type="ORF">BZB76_2018</name>
</gene>
<feature type="region of interest" description="Disordered" evidence="1">
    <location>
        <begin position="25"/>
        <end position="46"/>
    </location>
</feature>
<reference evidence="4 5" key="1">
    <citation type="submission" date="2018-10" db="EMBL/GenBank/DDBJ databases">
        <title>Genomic Encyclopedia of Archaeal and Bacterial Type Strains, Phase II (KMG-II): from individual species to whole genera.</title>
        <authorList>
            <person name="Goeker M."/>
        </authorList>
    </citation>
    <scope>NUCLEOTIDE SEQUENCE [LARGE SCALE GENOMIC DNA]</scope>
    <source>
        <strain evidence="4 5">DSM 43383</strain>
    </source>
</reference>
<feature type="domain" description="L-Lysine epsilon oxidase N-terminal" evidence="2">
    <location>
        <begin position="15"/>
        <end position="233"/>
    </location>
</feature>
<proteinExistence type="predicted"/>
<evidence type="ECO:0000313" key="4">
    <source>
        <dbReference type="EMBL" id="RKS76661.1"/>
    </source>
</evidence>
<dbReference type="Pfam" id="PF18417">
    <property type="entry name" value="LodA_C"/>
    <property type="match status" value="1"/>
</dbReference>
<dbReference type="Pfam" id="PF17990">
    <property type="entry name" value="LodA_N"/>
    <property type="match status" value="1"/>
</dbReference>
<evidence type="ECO:0000259" key="3">
    <source>
        <dbReference type="Pfam" id="PF18417"/>
    </source>
</evidence>
<evidence type="ECO:0000259" key="2">
    <source>
        <dbReference type="Pfam" id="PF17990"/>
    </source>
</evidence>
<organism evidence="4 5">
    <name type="scientific">Actinomadura pelletieri DSM 43383</name>
    <dbReference type="NCBI Taxonomy" id="1120940"/>
    <lineage>
        <taxon>Bacteria</taxon>
        <taxon>Bacillati</taxon>
        <taxon>Actinomycetota</taxon>
        <taxon>Actinomycetes</taxon>
        <taxon>Streptosporangiales</taxon>
        <taxon>Thermomonosporaceae</taxon>
        <taxon>Actinomadura</taxon>
    </lineage>
</organism>
<sequence length="753" mass="82317">MAEIDIADVKTVRVHPAIGIGRVGDSDEYFTGPEIPGAPPEPSGDTLETKYKDAQGRLKRQAARFRCFGYDDQGGYVELTGKAEVTINWEVTLANKKAAAPEFPDGPRRNPGQSENDLVIAPGSRSIIGRKTNSPSAPVAFDDGRVRFTIDGAAHEIKNIYLGELRTDENGRLLVLGGRGLSQCHPKAEQEYLSAFNNDNWCDDVSDGPVKAEVTISVGGGERKFTATPGWVINTPPKFAPEADSPTTLWDQVMNFFGVQPPDRPSYVKDIFPVLQSARTIKAVNQGSDGHHGWRHPVIAETTRKRIFQKIGNPLQNGSGGGGSLMPKLVGLEKEYPSLTPRQYKIMQRWRDGAFDNDWKPEWGHDRPSYADVPITPEGLDHAALHACVGAAFLPGIEGGRFLIEKDEHGKPKNWREPYQALRFAEHVKAGDVTAKMALPWQADFWACGESWWPVPRPNQAVPKGTNAYKDWDRNVGSSGQMVHVWRQLGVVIRDASGTFVEVARSLAEPGRVQLTSVAFPATAAIAGPDPLWSDVGRLAADLADAAVLSFGQATTEPGRTQSWPLWLTEIDREIAVEIRSADLDRLEVRLGPPLGPSLGPGDFGVITSREYGRLELRIELPYHVEAGRYARQGLWRVDVRADAEVTYQLAATTTSLITFPAVMTATQDGSISALVDFTGAPISNGAAVVQPMAPRRELEAVALRSETAPMSDRVVGQVAVQQAPYLRVQVTGTSPMGHPFVRERLMRTDDLP</sequence>
<feature type="domain" description="L-lysine epsilon oxidase C-terminal" evidence="3">
    <location>
        <begin position="335"/>
        <end position="460"/>
    </location>
</feature>
<dbReference type="AlphaFoldDB" id="A0A495QTC3"/>
<evidence type="ECO:0000313" key="5">
    <source>
        <dbReference type="Proteomes" id="UP000274601"/>
    </source>
</evidence>
<protein>
    <submittedName>
        <fullName evidence="4">Uncharacterized protein</fullName>
    </submittedName>
</protein>
<dbReference type="RefSeq" id="WP_170180564.1">
    <property type="nucleotide sequence ID" value="NZ_RBWU01000002.1"/>
</dbReference>
<dbReference type="InterPro" id="IPR041168">
    <property type="entry name" value="LodA_N"/>
</dbReference>